<dbReference type="NCBIfam" id="NF009588">
    <property type="entry name" value="PRK13029.1"/>
    <property type="match status" value="1"/>
</dbReference>
<feature type="domain" description="DUF6537" evidence="3">
    <location>
        <begin position="922"/>
        <end position="1115"/>
    </location>
</feature>
<dbReference type="GO" id="GO:0016903">
    <property type="term" value="F:oxidoreductase activity, acting on the aldehyde or oxo group of donors"/>
    <property type="evidence" value="ECO:0007669"/>
    <property type="project" value="InterPro"/>
</dbReference>
<dbReference type="NCBIfam" id="NF009589">
    <property type="entry name" value="PRK13030.1"/>
    <property type="match status" value="1"/>
</dbReference>
<name>A0AAC9FHR2_SPHMC</name>
<protein>
    <submittedName>
        <fullName evidence="4">Indolepyruvate ferredoxin oxidoreductase</fullName>
    </submittedName>
</protein>
<dbReference type="EMBL" id="CP013345">
    <property type="protein sequence ID" value="AMU92775.1"/>
    <property type="molecule type" value="Genomic_DNA"/>
</dbReference>
<dbReference type="Pfam" id="PF01558">
    <property type="entry name" value="POR"/>
    <property type="match status" value="1"/>
</dbReference>
<geneLocation type="plasmid" evidence="4 5">
    <name>unnamed1</name>
</geneLocation>
<dbReference type="InterPro" id="IPR029061">
    <property type="entry name" value="THDP-binding"/>
</dbReference>
<dbReference type="InterPro" id="IPR051457">
    <property type="entry name" value="2-oxoacid:Fd_oxidoreductase"/>
</dbReference>
<evidence type="ECO:0000256" key="1">
    <source>
        <dbReference type="ARBA" id="ARBA00023002"/>
    </source>
</evidence>
<dbReference type="InterPro" id="IPR002880">
    <property type="entry name" value="Pyrv_Fd/Flavodoxin_OxRdtase_N"/>
</dbReference>
<evidence type="ECO:0000259" key="2">
    <source>
        <dbReference type="Pfam" id="PF01558"/>
    </source>
</evidence>
<dbReference type="Proteomes" id="UP000076088">
    <property type="component" value="Plasmid unnamed1"/>
</dbReference>
<evidence type="ECO:0000313" key="5">
    <source>
        <dbReference type="Proteomes" id="UP000076088"/>
    </source>
</evidence>
<evidence type="ECO:0000259" key="3">
    <source>
        <dbReference type="Pfam" id="PF20169"/>
    </source>
</evidence>
<dbReference type="Gene3D" id="3.40.920.10">
    <property type="entry name" value="Pyruvate-ferredoxin oxidoreductase, PFOR, domain III"/>
    <property type="match status" value="1"/>
</dbReference>
<keyword evidence="5" id="KW-1185">Reference proteome</keyword>
<evidence type="ECO:0000313" key="4">
    <source>
        <dbReference type="EMBL" id="AMU92775.1"/>
    </source>
</evidence>
<dbReference type="Pfam" id="PF20169">
    <property type="entry name" value="DUF6537"/>
    <property type="match status" value="1"/>
</dbReference>
<feature type="domain" description="Pyruvate/ketoisovalerate oxidoreductase catalytic" evidence="2">
    <location>
        <begin position="706"/>
        <end position="893"/>
    </location>
</feature>
<dbReference type="InterPro" id="IPR046667">
    <property type="entry name" value="DUF6537"/>
</dbReference>
<dbReference type="AlphaFoldDB" id="A0AAC9FHR2"/>
<dbReference type="PANTHER" id="PTHR48084:SF3">
    <property type="entry name" value="SUBUNIT OF PYRUVATE:FLAVODOXIN OXIDOREDUCTASE"/>
    <property type="match status" value="1"/>
</dbReference>
<reference evidence="4 5" key="2">
    <citation type="journal article" date="2016" name="Genome Announc.">
        <title>Complete Genome Sequence of Sphingopyxis macrogoltabida Strain 203N (NBRC 111659), a Polyethylene Glycol Degrader.</title>
        <authorList>
            <person name="Ohtsubo Y."/>
            <person name="Nonoyama S."/>
            <person name="Nagata Y."/>
            <person name="Numata M."/>
            <person name="Tsuchikane K."/>
            <person name="Hosoyama A."/>
            <person name="Yamazoe A."/>
            <person name="Tsuda M."/>
            <person name="Fujita N."/>
            <person name="Kawai F."/>
        </authorList>
    </citation>
    <scope>NUCLEOTIDE SEQUENCE [LARGE SCALE GENOMIC DNA]</scope>
    <source>
        <strain evidence="4 5">203N</strain>
    </source>
</reference>
<dbReference type="InterPro" id="IPR019752">
    <property type="entry name" value="Pyrv/ketoisovalerate_OxRed_cat"/>
</dbReference>
<dbReference type="InterPro" id="IPR009014">
    <property type="entry name" value="Transketo_C/PFOR_II"/>
</dbReference>
<dbReference type="Gene3D" id="3.40.50.970">
    <property type="match status" value="1"/>
</dbReference>
<dbReference type="SUPFAM" id="SSF53323">
    <property type="entry name" value="Pyruvate-ferredoxin oxidoreductase, PFOR, domain III"/>
    <property type="match status" value="1"/>
</dbReference>
<sequence length="1140" mass="121892">MSGTQAIVRVLLAQADLDKRAGLDTAGYISGYRGSPLGNVDTALWSVKNRLAEAGVVFQPGVNEDIAATAVAGTQQIDQLPGARHEGVFAAWYGKGPGVDRSGDAFKHGNYAGAHAKGGVLVFFGDDHAGKSSTVAFQSEQAIVASSIPILYPADPGELIEYGLFGYALSRHSGSWVSIKCVNEIVEQAGTFDIDLDGFAASLPDLPSPPPEGIHARRRALSPLRDEQIVNEHRMPLIGPFIRANRIDRTIFRGPAPRLGLVAAGKSYGDTRQALEILGLDEDACLGLGVALYKPGCVWPLEADGLVEFSQGLHSLFVIEEKKAFVEIQAASIFINRDGAPRIVGKRDEAGQTIFSETISLEPAAIALAICDRLELLAPLPAHLTDIRDRLRGKSGSVPVPLDVRRAPFFCSGCPHTRSTRIPEGSHAMSGIGCHGMVSFVRPEETLTPMQMGAEGANWLGMAPFTDLPHIFQNMGDGTYYHSGLLAIRAAVASGANITYKILYNDAVAMTGGQPVDGPLSVAEIAQQLRHEGVGRIVVLSDNPDYHRRTGGFPEGVAIGHRDTLDAVQRELREITGVTGLIYEQTCAAEKRRRRKRGTFPNPAKRMFIAHQVCEGCGDCSEQSSCVSIAPRETELGRKRMIDQSSCNKDFSCNRGFCPSFITVYDAEPRKPEGVAIDESWFGDIPAPMPAAIENGSFNLMVAGIGGTGVITVGALLGMAAHIDGKAASLFDMTGLAQKNGAVYSHIRIAETPEAIRTQRIGAGEADLLVAFDMVAALAPEALNSLAEGRTTAIANIDVSPTAALQRDRDFRLEPEVLHARLARAIGSGAVHAAGASDLALRLTGDTISANLMMVGIALQKGLLPVTLAAVEKAVALNGVAIAQNLKALALGRLIAAHPERIAAALEKEERPAAELPKDLPAIVAHRAAHLARYQDEALAARYRDLVDRVEAAERSADPASTAIATIVANNYAKVLAIKDEYEVARLLTDPALRAELDATFAPGGRIAFNLAPPIFGGAGPGERPRKREFPAWIMMPALRVLSLGKAIRGSWIDPFARTAERRDERRLASDYAALVERMISRMGELDREAVAKLLDRVREVRGFGPVKQDAMDRYFAEIGPAEAGVAPAASRARDVLSID</sequence>
<keyword evidence="1" id="KW-0560">Oxidoreductase</keyword>
<reference evidence="5" key="1">
    <citation type="submission" date="2015-11" db="EMBL/GenBank/DDBJ databases">
        <title>Complete genome sequence of a polyethylene-glycol degrader Sphingopyxis macrogoltabida 203N (NBRC 111659).</title>
        <authorList>
            <person name="Yoshiyuki O."/>
            <person name="Shouta N."/>
            <person name="Nagata Y."/>
            <person name="Numata M."/>
            <person name="Tsuchikane K."/>
            <person name="Hosoyama A."/>
            <person name="Yamazoe A."/>
            <person name="Tsuda M."/>
            <person name="Fujita N."/>
            <person name="Kawai F."/>
        </authorList>
    </citation>
    <scope>NUCLEOTIDE SEQUENCE [LARGE SCALE GENOMIC DNA]</scope>
    <source>
        <strain evidence="5">203N</strain>
        <plasmid evidence="5">unnamed1</plasmid>
    </source>
</reference>
<dbReference type="PANTHER" id="PTHR48084">
    <property type="entry name" value="2-OXOGLUTARATE OXIDOREDUCTASE SUBUNIT KORB-RELATED"/>
    <property type="match status" value="1"/>
</dbReference>
<dbReference type="SUPFAM" id="SSF52518">
    <property type="entry name" value="Thiamin diphosphate-binding fold (THDP-binding)"/>
    <property type="match status" value="2"/>
</dbReference>
<gene>
    <name evidence="4" type="ORF">ATM17_31445</name>
</gene>
<organism evidence="4 5">
    <name type="scientific">Sphingopyxis macrogoltabida</name>
    <name type="common">Sphingomonas macrogoltabidus</name>
    <dbReference type="NCBI Taxonomy" id="33050"/>
    <lineage>
        <taxon>Bacteria</taxon>
        <taxon>Pseudomonadati</taxon>
        <taxon>Pseudomonadota</taxon>
        <taxon>Alphaproteobacteria</taxon>
        <taxon>Sphingomonadales</taxon>
        <taxon>Sphingomonadaceae</taxon>
        <taxon>Sphingopyxis</taxon>
    </lineage>
</organism>
<keyword evidence="4" id="KW-0614">Plasmid</keyword>
<dbReference type="CDD" id="cd07034">
    <property type="entry name" value="TPP_PYR_PFOR_IOR-alpha_like"/>
    <property type="match status" value="1"/>
</dbReference>
<proteinExistence type="predicted"/>
<dbReference type="InterPro" id="IPR002869">
    <property type="entry name" value="Pyrv_flavodox_OxRed_cen"/>
</dbReference>
<accession>A0AAC9FHR2</accession>
<dbReference type="SUPFAM" id="SSF52922">
    <property type="entry name" value="TK C-terminal domain-like"/>
    <property type="match status" value="1"/>
</dbReference>